<sequence length="93" mass="10365">MAKYAFNINEFQCVQYFGRVVGETNDTLTVNAYDAISLLMIGFLDETGEAHTIAKESARVFSNRKAAMKAFGETMTAYYRRTGTGPCHPRRAA</sequence>
<evidence type="ECO:0000313" key="2">
    <source>
        <dbReference type="Proteomes" id="UP000326837"/>
    </source>
</evidence>
<keyword evidence="2" id="KW-1185">Reference proteome</keyword>
<proteinExistence type="predicted"/>
<dbReference type="Proteomes" id="UP000326837">
    <property type="component" value="Chromosome"/>
</dbReference>
<gene>
    <name evidence="1" type="ORF">PLANPX_3824</name>
</gene>
<dbReference type="AlphaFoldDB" id="A0A5K7XDW9"/>
<dbReference type="KEGG" id="lpav:PLANPX_3824"/>
<reference evidence="2" key="1">
    <citation type="submission" date="2019-10" db="EMBL/GenBank/DDBJ databases">
        <title>Lacipirellula parvula gen. nov., sp. nov., representing a lineage of planctomycetes widespread in freshwater anoxic habitats, and description of the family Lacipirellulaceae.</title>
        <authorList>
            <person name="Dedysh S.N."/>
            <person name="Kulichevskaya I.S."/>
            <person name="Beletsky A.V."/>
            <person name="Rakitin A.L."/>
            <person name="Mardanov A.V."/>
            <person name="Ivanova A.A."/>
            <person name="Saltykova V.X."/>
            <person name="Rijpstra W.I.C."/>
            <person name="Sinninghe Damste J.S."/>
            <person name="Ravin N.V."/>
        </authorList>
    </citation>
    <scope>NUCLEOTIDE SEQUENCE [LARGE SCALE GENOMIC DNA]</scope>
    <source>
        <strain evidence="2">PX69</strain>
    </source>
</reference>
<organism evidence="1 2">
    <name type="scientific">Lacipirellula parvula</name>
    <dbReference type="NCBI Taxonomy" id="2650471"/>
    <lineage>
        <taxon>Bacteria</taxon>
        <taxon>Pseudomonadati</taxon>
        <taxon>Planctomycetota</taxon>
        <taxon>Planctomycetia</taxon>
        <taxon>Pirellulales</taxon>
        <taxon>Lacipirellulaceae</taxon>
        <taxon>Lacipirellula</taxon>
    </lineage>
</organism>
<dbReference type="EMBL" id="AP021861">
    <property type="protein sequence ID" value="BBO34212.1"/>
    <property type="molecule type" value="Genomic_DNA"/>
</dbReference>
<accession>A0A5K7XDW9</accession>
<name>A0A5K7XDW9_9BACT</name>
<protein>
    <submittedName>
        <fullName evidence="1">Uncharacterized protein</fullName>
    </submittedName>
</protein>
<evidence type="ECO:0000313" key="1">
    <source>
        <dbReference type="EMBL" id="BBO34212.1"/>
    </source>
</evidence>